<sequence length="61" mass="6889">MRRLLALVLSSNPYSLIHFSNSSERPPSLITQMKGLFDASKAKPSSFNWGVVKLHRLPRHA</sequence>
<proteinExistence type="evidence at transcript level"/>
<accession>C6T6Q7</accession>
<evidence type="ECO:0000313" key="1">
    <source>
        <dbReference type="EMBL" id="ACU17499.1"/>
    </source>
</evidence>
<name>C6T6Q7_SOYBN</name>
<dbReference type="AlphaFoldDB" id="C6T6Q7"/>
<protein>
    <submittedName>
        <fullName evidence="1">Uncharacterized protein</fullName>
    </submittedName>
</protein>
<organism evidence="1">
    <name type="scientific">Glycine max</name>
    <name type="common">Soybean</name>
    <name type="synonym">Glycine hispida</name>
    <dbReference type="NCBI Taxonomy" id="3847"/>
    <lineage>
        <taxon>Eukaryota</taxon>
        <taxon>Viridiplantae</taxon>
        <taxon>Streptophyta</taxon>
        <taxon>Embryophyta</taxon>
        <taxon>Tracheophyta</taxon>
        <taxon>Spermatophyta</taxon>
        <taxon>Magnoliopsida</taxon>
        <taxon>eudicotyledons</taxon>
        <taxon>Gunneridae</taxon>
        <taxon>Pentapetalae</taxon>
        <taxon>rosids</taxon>
        <taxon>fabids</taxon>
        <taxon>Fabales</taxon>
        <taxon>Fabaceae</taxon>
        <taxon>Papilionoideae</taxon>
        <taxon>50 kb inversion clade</taxon>
        <taxon>NPAAA clade</taxon>
        <taxon>indigoferoid/millettioid clade</taxon>
        <taxon>Phaseoleae</taxon>
        <taxon>Glycine</taxon>
        <taxon>Glycine subgen. Soja</taxon>
    </lineage>
</organism>
<reference evidence="1" key="1">
    <citation type="submission" date="2009-08" db="EMBL/GenBank/DDBJ databases">
        <authorList>
            <person name="Cheung F."/>
            <person name="Xiao Y."/>
            <person name="Chan A."/>
            <person name="Moskal W."/>
            <person name="Town C.D."/>
        </authorList>
    </citation>
    <scope>NUCLEOTIDE SEQUENCE</scope>
</reference>
<dbReference type="EMBL" id="BT093124">
    <property type="protein sequence ID" value="ACU17499.1"/>
    <property type="molecule type" value="mRNA"/>
</dbReference>